<keyword evidence="4" id="KW-1185">Reference proteome</keyword>
<feature type="compositionally biased region" description="Polar residues" evidence="1">
    <location>
        <begin position="1075"/>
        <end position="1089"/>
    </location>
</feature>
<feature type="region of interest" description="Disordered" evidence="1">
    <location>
        <begin position="731"/>
        <end position="801"/>
    </location>
</feature>
<dbReference type="Gene3D" id="2.30.29.30">
    <property type="entry name" value="Pleckstrin-homology domain (PH domain)/Phosphotyrosine-binding domain (PTB)"/>
    <property type="match status" value="1"/>
</dbReference>
<feature type="region of interest" description="Disordered" evidence="1">
    <location>
        <begin position="948"/>
        <end position="977"/>
    </location>
</feature>
<feature type="compositionally biased region" description="Polar residues" evidence="1">
    <location>
        <begin position="955"/>
        <end position="977"/>
    </location>
</feature>
<sequence>MPASPAPASPTVATAPPKEPNASSFSVTSASFDNQEHSQALPEQRASSRPMSMIQTYQPPVMEVGQDTLPELQRIFMFLNSHSNKLYQEGYFLKFHDTDTRGRPAPDRVWQECFAQLAGTILSLWDASELDKVNPDQSTNDAEVVPTFINLTDAAISMMPSMTLTDDKKLDNILSISTAASNKYLFHFNSFNSLTQWTAGIRLAVYEHTSLQEAYTGALIAGKGKQLNNIRTLLDRQRTKYEDWVRVRFGAGTPWRRCWCVVSPPDEKEFAKLQKTEKKKDVYNRTPTTLKGDVKFYDSRKVGKKTRPIATVTDAYSCYSIYPQSKQLIDQSTLVKLEGKITVHSKPEQTTEGFVFVMPESRPAITGFEIMLQFLFPVFDTFALYGRPNKLVADVLDSRGLMFAMPPDRRYGYLEMWDVVSLIHTEGSDSWTERQWRRELKDLTSKRMATMPRTRSRAGTVGTRRNTLQGRTYLPPSRSGSVRFEEPGSVSSQPSTRQPSPTLVEGVEPEAQRRVDSAPPTGAFATPRHQRSVSEQVNGYKQSPSRLAQLESVNDYSAMAPSLSNGQVNGTSRSVDEPEISDPPSPDSADSPLEPRDLPQVQVAPTAPPQGPVASPPSFAHAPGQKPPVHVQHPGTKPDAHMDPATLHQLADATNTPIPPGIAVAGAAAAWKGQDGSSGLRNGNAGNEMYQNDDTNHLYAQGAYNSHSGYSGNRLSTIPASPYVEQDQFVGSPATYQPSGPPVPEHVELPQQQGNDDYTQNAYPGSGGGQLQRKPVPGRSLPLRGDDTRSTRSTTSSNLDSLRNVVIDPEALDRLEYTDPALLRHASQSSSRYSRDDAMSTSTPDYASTISEEAQPQQPNRRMPDRPRSGMLKFVGNPDLNPKTEVVVGDTHYKPSDKPLQATSDIPTIDFGPTYLMDPNAKRPGTSGTMTQGMHNGTFSEAKENLALSGEQKRQSYTGRTTPTMHMRTTSGSPQILDNRSVAWSPGMVSQPQSNSQKLEAEDWVAQRAAVPNQTMTPSANAHSRSMSHTPPISRTQSGDWSHYFGAENSPARSPSRPLSRPLSRGAGQLLEQRPMSTLIDQRPTSLSAREQEQVARITNTPLLDLSKKNKKEQKPSSAGLTAYIDYREKEKAAAKSNRGTSAAMQTEIDRRMMAAQQRQMMEMQHMGQQAQIGQPMAMTPSGYATPNMMATPQGYPQAYAYSTPQQMQQMYQQQGYFPQQMTPMPGPMPGGWGTPSPQSMPPQYFMQQPQQQQQQYQQQPATQPYGASFDQAQAAARYAHQQGQQRRQY</sequence>
<feature type="compositionally biased region" description="Low complexity" evidence="1">
    <location>
        <begin position="489"/>
        <end position="502"/>
    </location>
</feature>
<dbReference type="Pfam" id="PF25381">
    <property type="entry name" value="PH_26"/>
    <property type="match status" value="1"/>
</dbReference>
<feature type="compositionally biased region" description="Low complexity" evidence="1">
    <location>
        <begin position="1235"/>
        <end position="1261"/>
    </location>
</feature>
<feature type="region of interest" description="Disordered" evidence="1">
    <location>
        <begin position="1"/>
        <end position="50"/>
    </location>
</feature>
<feature type="region of interest" description="Disordered" evidence="1">
    <location>
        <begin position="444"/>
        <end position="544"/>
    </location>
</feature>
<feature type="compositionally biased region" description="Low complexity" evidence="1">
    <location>
        <begin position="1272"/>
        <end position="1290"/>
    </location>
</feature>
<dbReference type="SUPFAM" id="SSF50729">
    <property type="entry name" value="PH domain-like"/>
    <property type="match status" value="1"/>
</dbReference>
<evidence type="ECO:0000313" key="3">
    <source>
        <dbReference type="EMBL" id="KAJ4345785.1"/>
    </source>
</evidence>
<dbReference type="InterPro" id="IPR058155">
    <property type="entry name" value="Skg3/CAF120-like_PH"/>
</dbReference>
<feature type="region of interest" description="Disordered" evidence="1">
    <location>
        <begin position="825"/>
        <end position="883"/>
    </location>
</feature>
<feature type="compositionally biased region" description="Pro residues" evidence="1">
    <location>
        <begin position="606"/>
        <end position="615"/>
    </location>
</feature>
<feature type="region of interest" description="Disordered" evidence="1">
    <location>
        <begin position="559"/>
        <end position="643"/>
    </location>
</feature>
<evidence type="ECO:0000259" key="2">
    <source>
        <dbReference type="PROSITE" id="PS50003"/>
    </source>
</evidence>
<feature type="compositionally biased region" description="Low complexity" evidence="1">
    <location>
        <begin position="791"/>
        <end position="801"/>
    </location>
</feature>
<feature type="compositionally biased region" description="Polar residues" evidence="1">
    <location>
        <begin position="21"/>
        <end position="33"/>
    </location>
</feature>
<feature type="compositionally biased region" description="Polar residues" evidence="1">
    <location>
        <begin position="533"/>
        <end position="544"/>
    </location>
</feature>
<comment type="caution">
    <text evidence="3">The sequence shown here is derived from an EMBL/GenBank/DDBJ whole genome shotgun (WGS) entry which is preliminary data.</text>
</comment>
<evidence type="ECO:0000256" key="1">
    <source>
        <dbReference type="SAM" id="MobiDB-lite"/>
    </source>
</evidence>
<feature type="compositionally biased region" description="Polar residues" evidence="1">
    <location>
        <begin position="1016"/>
        <end position="1040"/>
    </location>
</feature>
<feature type="compositionally biased region" description="Polar residues" evidence="1">
    <location>
        <begin position="750"/>
        <end position="763"/>
    </location>
</feature>
<feature type="region of interest" description="Disordered" evidence="1">
    <location>
        <begin position="1221"/>
        <end position="1290"/>
    </location>
</feature>
<dbReference type="OrthoDB" id="5563754at2759"/>
<protein>
    <recommendedName>
        <fullName evidence="2">PH domain-containing protein</fullName>
    </recommendedName>
</protein>
<proteinExistence type="predicted"/>
<dbReference type="PROSITE" id="PS50003">
    <property type="entry name" value="PH_DOMAIN"/>
    <property type="match status" value="1"/>
</dbReference>
<evidence type="ECO:0000313" key="4">
    <source>
        <dbReference type="Proteomes" id="UP001140513"/>
    </source>
</evidence>
<dbReference type="SMART" id="SM00233">
    <property type="entry name" value="PH"/>
    <property type="match status" value="1"/>
</dbReference>
<dbReference type="InterPro" id="IPR001849">
    <property type="entry name" value="PH_domain"/>
</dbReference>
<feature type="compositionally biased region" description="Low complexity" evidence="1">
    <location>
        <begin position="1050"/>
        <end position="1065"/>
    </location>
</feature>
<organism evidence="3 4">
    <name type="scientific">Didymosphaeria variabile</name>
    <dbReference type="NCBI Taxonomy" id="1932322"/>
    <lineage>
        <taxon>Eukaryota</taxon>
        <taxon>Fungi</taxon>
        <taxon>Dikarya</taxon>
        <taxon>Ascomycota</taxon>
        <taxon>Pezizomycotina</taxon>
        <taxon>Dothideomycetes</taxon>
        <taxon>Pleosporomycetidae</taxon>
        <taxon>Pleosporales</taxon>
        <taxon>Massarineae</taxon>
        <taxon>Didymosphaeriaceae</taxon>
        <taxon>Didymosphaeria</taxon>
    </lineage>
</organism>
<dbReference type="InterPro" id="IPR011993">
    <property type="entry name" value="PH-like_dom_sf"/>
</dbReference>
<accession>A0A9W8XAM3</accession>
<dbReference type="RefSeq" id="XP_056065949.1">
    <property type="nucleotide sequence ID" value="XM_056220646.1"/>
</dbReference>
<feature type="compositionally biased region" description="Polar residues" evidence="1">
    <location>
        <begin position="562"/>
        <end position="573"/>
    </location>
</feature>
<feature type="region of interest" description="Disordered" evidence="1">
    <location>
        <begin position="1016"/>
        <end position="1118"/>
    </location>
</feature>
<dbReference type="GeneID" id="80915450"/>
<dbReference type="EMBL" id="JAPEUX010000009">
    <property type="protein sequence ID" value="KAJ4345785.1"/>
    <property type="molecule type" value="Genomic_DNA"/>
</dbReference>
<dbReference type="Proteomes" id="UP001140513">
    <property type="component" value="Unassembled WGS sequence"/>
</dbReference>
<reference evidence="3" key="1">
    <citation type="submission" date="2022-10" db="EMBL/GenBank/DDBJ databases">
        <title>Tapping the CABI collections for fungal endophytes: first genome assemblies for Collariella, Neodidymelliopsis, Ascochyta clinopodiicola, Didymella pomorum, Didymosphaeria variabile, Neocosmospora piperis and Neocucurbitaria cava.</title>
        <authorList>
            <person name="Hill R."/>
        </authorList>
    </citation>
    <scope>NUCLEOTIDE SEQUENCE</scope>
    <source>
        <strain evidence="3">IMI 356815</strain>
    </source>
</reference>
<name>A0A9W8XAM3_9PLEO</name>
<feature type="compositionally biased region" description="Polar residues" evidence="1">
    <location>
        <begin position="675"/>
        <end position="692"/>
    </location>
</feature>
<gene>
    <name evidence="3" type="ORF">N0V89_011920</name>
</gene>
<feature type="region of interest" description="Disordered" evidence="1">
    <location>
        <begin position="673"/>
        <end position="692"/>
    </location>
</feature>
<feature type="compositionally biased region" description="Polar residues" evidence="1">
    <location>
        <begin position="839"/>
        <end position="860"/>
    </location>
</feature>
<feature type="domain" description="PH" evidence="2">
    <location>
        <begin position="85"/>
        <end position="206"/>
    </location>
</feature>